<sequence length="46" mass="5204">MVFLSMVEVLRWSLGHGEEEMAFPVLQCPLVTFSREGPSPFIDIAH</sequence>
<proteinExistence type="predicted"/>
<organism evidence="1">
    <name type="scientific">Arundo donax</name>
    <name type="common">Giant reed</name>
    <name type="synonym">Donax arundinaceus</name>
    <dbReference type="NCBI Taxonomy" id="35708"/>
    <lineage>
        <taxon>Eukaryota</taxon>
        <taxon>Viridiplantae</taxon>
        <taxon>Streptophyta</taxon>
        <taxon>Embryophyta</taxon>
        <taxon>Tracheophyta</taxon>
        <taxon>Spermatophyta</taxon>
        <taxon>Magnoliopsida</taxon>
        <taxon>Liliopsida</taxon>
        <taxon>Poales</taxon>
        <taxon>Poaceae</taxon>
        <taxon>PACMAD clade</taxon>
        <taxon>Arundinoideae</taxon>
        <taxon>Arundineae</taxon>
        <taxon>Arundo</taxon>
    </lineage>
</organism>
<evidence type="ECO:0000313" key="1">
    <source>
        <dbReference type="EMBL" id="JAE07696.1"/>
    </source>
</evidence>
<reference evidence="1" key="2">
    <citation type="journal article" date="2015" name="Data Brief">
        <title>Shoot transcriptome of the giant reed, Arundo donax.</title>
        <authorList>
            <person name="Barrero R.A."/>
            <person name="Guerrero F.D."/>
            <person name="Moolhuijzen P."/>
            <person name="Goolsby J.A."/>
            <person name="Tidwell J."/>
            <person name="Bellgard S.E."/>
            <person name="Bellgard M.I."/>
        </authorList>
    </citation>
    <scope>NUCLEOTIDE SEQUENCE</scope>
    <source>
        <tissue evidence="1">Shoot tissue taken approximately 20 cm above the soil surface</tissue>
    </source>
</reference>
<dbReference type="AlphaFoldDB" id="A0A0A9FC51"/>
<protein>
    <submittedName>
        <fullName evidence="1">Uncharacterized protein</fullName>
    </submittedName>
</protein>
<dbReference type="EMBL" id="GBRH01190200">
    <property type="protein sequence ID" value="JAE07696.1"/>
    <property type="molecule type" value="Transcribed_RNA"/>
</dbReference>
<accession>A0A0A9FC51</accession>
<name>A0A0A9FC51_ARUDO</name>
<reference evidence="1" key="1">
    <citation type="submission" date="2014-09" db="EMBL/GenBank/DDBJ databases">
        <authorList>
            <person name="Magalhaes I.L.F."/>
            <person name="Oliveira U."/>
            <person name="Santos F.R."/>
            <person name="Vidigal T.H.D.A."/>
            <person name="Brescovit A.D."/>
            <person name="Santos A.J."/>
        </authorList>
    </citation>
    <scope>NUCLEOTIDE SEQUENCE</scope>
    <source>
        <tissue evidence="1">Shoot tissue taken approximately 20 cm above the soil surface</tissue>
    </source>
</reference>